<dbReference type="OrthoDB" id="9804504at2"/>
<keyword evidence="5 6" id="KW-0067">ATP-binding</keyword>
<accession>A0A2A2G7V1</accession>
<dbReference type="Pfam" id="PF01583">
    <property type="entry name" value="APS_kinase"/>
    <property type="match status" value="1"/>
</dbReference>
<feature type="binding site" evidence="6">
    <location>
        <begin position="17"/>
        <end position="24"/>
    </location>
    <ligand>
        <name>ATP</name>
        <dbReference type="ChEBI" id="CHEBI:30616"/>
    </ligand>
</feature>
<evidence type="ECO:0000256" key="2">
    <source>
        <dbReference type="ARBA" id="ARBA00012121"/>
    </source>
</evidence>
<proteinExistence type="inferred from homology"/>
<reference evidence="9 10" key="1">
    <citation type="submission" date="2017-08" db="EMBL/GenBank/DDBJ databases">
        <title>Aliifodinibius alkalisoli sp. nov., isolated from saline alkaline soil.</title>
        <authorList>
            <person name="Liu D."/>
            <person name="Zhang G."/>
        </authorList>
    </citation>
    <scope>NUCLEOTIDE SEQUENCE [LARGE SCALE GENOMIC DNA]</scope>
    <source>
        <strain evidence="9 10">WN023</strain>
    </source>
</reference>
<comment type="function">
    <text evidence="6 7">Catalyzes the synthesis of activated sulfate.</text>
</comment>
<dbReference type="UniPathway" id="UPA00140">
    <property type="reaction ID" value="UER00205"/>
</dbReference>
<sequence>MKNKKSALKPTVLWFTGLSGSGKSTISERVYAQLKEQGYEVEHLDGDAVREVFPTTGFSKKERDDHVKRVGFVASLLQKHGVFVVASFISPYQDARDFVRDMCQDFTEIHISTPLEVCEERDVKGLYEKARKGEIDNFTGISDPYEEPEDPELSIDTTNITPEEGVQRVFEYLRGEADG</sequence>
<dbReference type="HAMAP" id="MF_00065">
    <property type="entry name" value="Adenylyl_sulf_kinase"/>
    <property type="match status" value="1"/>
</dbReference>
<name>A0A2A2G7V1_9BACT</name>
<dbReference type="InterPro" id="IPR059117">
    <property type="entry name" value="APS_kinase_dom"/>
</dbReference>
<comment type="catalytic activity">
    <reaction evidence="1 6 7">
        <text>adenosine 5'-phosphosulfate + ATP = 3'-phosphoadenylyl sulfate + ADP + H(+)</text>
        <dbReference type="Rhea" id="RHEA:24152"/>
        <dbReference type="ChEBI" id="CHEBI:15378"/>
        <dbReference type="ChEBI" id="CHEBI:30616"/>
        <dbReference type="ChEBI" id="CHEBI:58243"/>
        <dbReference type="ChEBI" id="CHEBI:58339"/>
        <dbReference type="ChEBI" id="CHEBI:456216"/>
        <dbReference type="EC" id="2.7.1.25"/>
    </reaction>
</comment>
<keyword evidence="3 6" id="KW-0808">Transferase</keyword>
<dbReference type="NCBIfam" id="TIGR00455">
    <property type="entry name" value="apsK"/>
    <property type="match status" value="1"/>
</dbReference>
<feature type="domain" description="APS kinase" evidence="8">
    <location>
        <begin position="10"/>
        <end position="156"/>
    </location>
</feature>
<keyword evidence="10" id="KW-1185">Reference proteome</keyword>
<dbReference type="InterPro" id="IPR050512">
    <property type="entry name" value="Sulf_AdTrans/APS_kinase"/>
</dbReference>
<feature type="active site" description="Phosphoserine intermediate" evidence="6">
    <location>
        <position position="90"/>
    </location>
</feature>
<dbReference type="PANTHER" id="PTHR42700">
    <property type="entry name" value="SULFATE ADENYLYLTRANSFERASE"/>
    <property type="match status" value="1"/>
</dbReference>
<keyword evidence="6 7" id="KW-0418">Kinase</keyword>
<dbReference type="InterPro" id="IPR002891">
    <property type="entry name" value="APS"/>
</dbReference>
<comment type="similarity">
    <text evidence="6 7">Belongs to the APS kinase family.</text>
</comment>
<dbReference type="RefSeq" id="WP_095607137.1">
    <property type="nucleotide sequence ID" value="NZ_NSKE01000009.1"/>
</dbReference>
<evidence type="ECO:0000313" key="9">
    <source>
        <dbReference type="EMBL" id="PAU93210.1"/>
    </source>
</evidence>
<evidence type="ECO:0000256" key="6">
    <source>
        <dbReference type="HAMAP-Rule" id="MF_00065"/>
    </source>
</evidence>
<evidence type="ECO:0000256" key="3">
    <source>
        <dbReference type="ARBA" id="ARBA00022679"/>
    </source>
</evidence>
<protein>
    <recommendedName>
        <fullName evidence="2 6">Adenylyl-sulfate kinase</fullName>
        <ecNumber evidence="2 6">2.7.1.25</ecNumber>
    </recommendedName>
    <alternativeName>
        <fullName evidence="6">APS kinase</fullName>
    </alternativeName>
    <alternativeName>
        <fullName evidence="6">ATP adenosine-5'-phosphosulfate 3'-phosphotransferase</fullName>
    </alternativeName>
    <alternativeName>
        <fullName evidence="6">Adenosine-5'-phosphosulfate kinase</fullName>
    </alternativeName>
</protein>
<keyword evidence="4 6" id="KW-0547">Nucleotide-binding</keyword>
<dbReference type="Gene3D" id="3.40.50.300">
    <property type="entry name" value="P-loop containing nucleotide triphosphate hydrolases"/>
    <property type="match status" value="1"/>
</dbReference>
<evidence type="ECO:0000256" key="7">
    <source>
        <dbReference type="RuleBase" id="RU004347"/>
    </source>
</evidence>
<dbReference type="PANTHER" id="PTHR42700:SF1">
    <property type="entry name" value="SULFATE ADENYLYLTRANSFERASE"/>
    <property type="match status" value="1"/>
</dbReference>
<dbReference type="GO" id="GO:0010134">
    <property type="term" value="P:sulfate assimilation via adenylyl sulfate reduction"/>
    <property type="evidence" value="ECO:0007669"/>
    <property type="project" value="TreeGrafter"/>
</dbReference>
<comment type="pathway">
    <text evidence="6 7">Sulfur metabolism; hydrogen sulfide biosynthesis; sulfite from sulfate: step 2/3.</text>
</comment>
<keyword evidence="6" id="KW-0597">Phosphoprotein</keyword>
<evidence type="ECO:0000256" key="1">
    <source>
        <dbReference type="ARBA" id="ARBA00001823"/>
    </source>
</evidence>
<dbReference type="GO" id="GO:0005737">
    <property type="term" value="C:cytoplasm"/>
    <property type="evidence" value="ECO:0007669"/>
    <property type="project" value="TreeGrafter"/>
</dbReference>
<gene>
    <name evidence="6 9" type="primary">cysC</name>
    <name evidence="9" type="ORF">CK503_12355</name>
</gene>
<organism evidence="9 10">
    <name type="scientific">Fodinibius salipaludis</name>
    <dbReference type="NCBI Taxonomy" id="2032627"/>
    <lineage>
        <taxon>Bacteria</taxon>
        <taxon>Pseudomonadati</taxon>
        <taxon>Balneolota</taxon>
        <taxon>Balneolia</taxon>
        <taxon>Balneolales</taxon>
        <taxon>Balneolaceae</taxon>
        <taxon>Fodinibius</taxon>
    </lineage>
</organism>
<comment type="caution">
    <text evidence="9">The sequence shown here is derived from an EMBL/GenBank/DDBJ whole genome shotgun (WGS) entry which is preliminary data.</text>
</comment>
<dbReference type="SUPFAM" id="SSF52540">
    <property type="entry name" value="P-loop containing nucleoside triphosphate hydrolases"/>
    <property type="match status" value="1"/>
</dbReference>
<dbReference type="GO" id="GO:0070814">
    <property type="term" value="P:hydrogen sulfide biosynthetic process"/>
    <property type="evidence" value="ECO:0007669"/>
    <property type="project" value="UniProtKB-UniRule"/>
</dbReference>
<dbReference type="EC" id="2.7.1.25" evidence="2 6"/>
<evidence type="ECO:0000256" key="4">
    <source>
        <dbReference type="ARBA" id="ARBA00022741"/>
    </source>
</evidence>
<dbReference type="CDD" id="cd02027">
    <property type="entry name" value="APSK"/>
    <property type="match status" value="1"/>
</dbReference>
<dbReference type="GO" id="GO:0005524">
    <property type="term" value="F:ATP binding"/>
    <property type="evidence" value="ECO:0007669"/>
    <property type="project" value="UniProtKB-UniRule"/>
</dbReference>
<evidence type="ECO:0000256" key="5">
    <source>
        <dbReference type="ARBA" id="ARBA00022840"/>
    </source>
</evidence>
<dbReference type="GO" id="GO:0019379">
    <property type="term" value="P:sulfate assimilation, phosphoadenylyl sulfate reduction by phosphoadenylyl-sulfate reductase (thioredoxin)"/>
    <property type="evidence" value="ECO:0007669"/>
    <property type="project" value="TreeGrafter"/>
</dbReference>
<evidence type="ECO:0000259" key="8">
    <source>
        <dbReference type="Pfam" id="PF01583"/>
    </source>
</evidence>
<dbReference type="NCBIfam" id="NF003013">
    <property type="entry name" value="PRK03846.1"/>
    <property type="match status" value="1"/>
</dbReference>
<dbReference type="EMBL" id="NSKE01000009">
    <property type="protein sequence ID" value="PAU93210.1"/>
    <property type="molecule type" value="Genomic_DNA"/>
</dbReference>
<dbReference type="GO" id="GO:0004020">
    <property type="term" value="F:adenylylsulfate kinase activity"/>
    <property type="evidence" value="ECO:0007669"/>
    <property type="project" value="UniProtKB-UniRule"/>
</dbReference>
<dbReference type="InterPro" id="IPR027417">
    <property type="entry name" value="P-loop_NTPase"/>
</dbReference>
<dbReference type="AlphaFoldDB" id="A0A2A2G7V1"/>
<evidence type="ECO:0000313" key="10">
    <source>
        <dbReference type="Proteomes" id="UP000218831"/>
    </source>
</evidence>
<dbReference type="GO" id="GO:0004781">
    <property type="term" value="F:sulfate adenylyltransferase (ATP) activity"/>
    <property type="evidence" value="ECO:0007669"/>
    <property type="project" value="TreeGrafter"/>
</dbReference>
<dbReference type="Proteomes" id="UP000218831">
    <property type="component" value="Unassembled WGS sequence"/>
</dbReference>